<proteinExistence type="predicted"/>
<name>A0A7S2ZRB0_9RHOD</name>
<reference evidence="1" key="1">
    <citation type="submission" date="2021-01" db="EMBL/GenBank/DDBJ databases">
        <authorList>
            <person name="Corre E."/>
            <person name="Pelletier E."/>
            <person name="Niang G."/>
            <person name="Scheremetjew M."/>
            <person name="Finn R."/>
            <person name="Kale V."/>
            <person name="Holt S."/>
            <person name="Cochrane G."/>
            <person name="Meng A."/>
            <person name="Brown T."/>
            <person name="Cohen L."/>
        </authorList>
    </citation>
    <scope>NUCLEOTIDE SEQUENCE</scope>
    <source>
        <strain evidence="1">CCMP 769</strain>
    </source>
</reference>
<organism evidence="1">
    <name type="scientific">Rhodosorus marinus</name>
    <dbReference type="NCBI Taxonomy" id="101924"/>
    <lineage>
        <taxon>Eukaryota</taxon>
        <taxon>Rhodophyta</taxon>
        <taxon>Stylonematophyceae</taxon>
        <taxon>Stylonematales</taxon>
        <taxon>Stylonemataceae</taxon>
        <taxon>Rhodosorus</taxon>
    </lineage>
</organism>
<accession>A0A7S2ZRB0</accession>
<gene>
    <name evidence="1" type="ORF">RMAR00112_LOCUS16793</name>
</gene>
<dbReference type="AlphaFoldDB" id="A0A7S2ZRB0"/>
<evidence type="ECO:0000313" key="1">
    <source>
        <dbReference type="EMBL" id="CAE0048796.1"/>
    </source>
</evidence>
<sequence>MERTFSLKSVVLQNGTVKSASPRRYRGLEQVMVTERNEKVAPASVSSMEERIWNGLLVAHGRSEEEPPRRCDADFSLLEPDITGSLFEPYPAATSFPEHAVEPLDTFVATPEDRSG</sequence>
<dbReference type="EMBL" id="HBHW01021971">
    <property type="protein sequence ID" value="CAE0048796.1"/>
    <property type="molecule type" value="Transcribed_RNA"/>
</dbReference>
<protein>
    <submittedName>
        <fullName evidence="1">Uncharacterized protein</fullName>
    </submittedName>
</protein>